<evidence type="ECO:0000313" key="3">
    <source>
        <dbReference type="EMBL" id="CAL1136702.1"/>
    </source>
</evidence>
<dbReference type="EMBL" id="CAMXCT020000791">
    <property type="protein sequence ID" value="CAL1136702.1"/>
    <property type="molecule type" value="Genomic_DNA"/>
</dbReference>
<dbReference type="Proteomes" id="UP001152797">
    <property type="component" value="Unassembled WGS sequence"/>
</dbReference>
<reference evidence="3" key="2">
    <citation type="submission" date="2024-04" db="EMBL/GenBank/DDBJ databases">
        <authorList>
            <person name="Chen Y."/>
            <person name="Shah S."/>
            <person name="Dougan E. K."/>
            <person name="Thang M."/>
            <person name="Chan C."/>
        </authorList>
    </citation>
    <scope>NUCLEOTIDE SEQUENCE [LARGE SCALE GENOMIC DNA]</scope>
</reference>
<gene>
    <name evidence="2" type="ORF">C1SCF055_LOCUS10947</name>
</gene>
<name>A0A9P1C0R8_9DINO</name>
<evidence type="ECO:0000313" key="2">
    <source>
        <dbReference type="EMBL" id="CAI3983327.1"/>
    </source>
</evidence>
<dbReference type="AlphaFoldDB" id="A0A9P1C0R8"/>
<organism evidence="2">
    <name type="scientific">Cladocopium goreaui</name>
    <dbReference type="NCBI Taxonomy" id="2562237"/>
    <lineage>
        <taxon>Eukaryota</taxon>
        <taxon>Sar</taxon>
        <taxon>Alveolata</taxon>
        <taxon>Dinophyceae</taxon>
        <taxon>Suessiales</taxon>
        <taxon>Symbiodiniaceae</taxon>
        <taxon>Cladocopium</taxon>
    </lineage>
</organism>
<feature type="compositionally biased region" description="Basic and acidic residues" evidence="1">
    <location>
        <begin position="117"/>
        <end position="142"/>
    </location>
</feature>
<sequence>MRSSQPVCNKCRSGKQAEGANWCLGCSALEVSSTLLRRRWNNPGLRAIAEETLLSTAKLCRAFSNLDSNLLTAAAVDKGPLAAAKSRTDRPRSRTPLRDEEESYLEESEEEEAPAVSERRVEPEEPRRTEVKQESRGSEKPPEPPYPPSFAAAEVGLMAEEAIPAEEEWDGVGDNPFGPVPSPEEVREALQRLPRPSKPVNYNTAEAEFWRLRYIPAGSVIQFKDPVAVLDAPADVGVLESDSRYSEAETSSSESLMPPLKKKAPRSPGAVFKMLETHATERLAQDATLEEAEGSQNQASSMRGKFHTFFQLCLKPQLDPKSRDSKELFLLSRALDLLKQRPLDQLADVLASRMMAVETASKQGWATARFLEVLDEGDETSTPPHILLAAQRHSRLVEKAGGNGSWTRQQNWYGDWGYGGVAAHEEGQCGTTNLEGIETTLLEFRSGGAGDSLPGCPLNRCDWLATLEQTNDLVSLGIALARGLSRGFIPEVSLCAEPSQLAGRKSRSGELFPLPVIIPDIMMDGDEATAEERFRLSVRWWTALGCASINALYKCPRQGFSRRPGKVHTCALRDMEDKVMEATTPTRAWWQVYLDNFFSGEFDESGRGRTGLQLQEMAMKAWGAAGVLSASDKQVLQSKEVVELGIRFDGSQGLLGGSPERLLRTIWATLYLLRHGRWSQREAQVVLGRWVFLLQFRRAGMGFLSRCWKAVESAWPAPKHVNTLLQELMRLICVGPLLQTDLRAKYDGDVTVSDA</sequence>
<proteinExistence type="predicted"/>
<evidence type="ECO:0000313" key="4">
    <source>
        <dbReference type="EMBL" id="CAL4770639.1"/>
    </source>
</evidence>
<dbReference type="EMBL" id="CAMXCT010000791">
    <property type="protein sequence ID" value="CAI3983327.1"/>
    <property type="molecule type" value="Genomic_DNA"/>
</dbReference>
<feature type="region of interest" description="Disordered" evidence="1">
    <location>
        <begin position="241"/>
        <end position="265"/>
    </location>
</feature>
<keyword evidence="5" id="KW-1185">Reference proteome</keyword>
<evidence type="ECO:0000313" key="5">
    <source>
        <dbReference type="Proteomes" id="UP001152797"/>
    </source>
</evidence>
<feature type="region of interest" description="Disordered" evidence="1">
    <location>
        <begin position="81"/>
        <end position="150"/>
    </location>
</feature>
<feature type="compositionally biased region" description="Acidic residues" evidence="1">
    <location>
        <begin position="99"/>
        <end position="113"/>
    </location>
</feature>
<feature type="compositionally biased region" description="Basic and acidic residues" evidence="1">
    <location>
        <begin position="86"/>
        <end position="98"/>
    </location>
</feature>
<accession>A0A9P1C0R8</accession>
<comment type="caution">
    <text evidence="2">The sequence shown here is derived from an EMBL/GenBank/DDBJ whole genome shotgun (WGS) entry which is preliminary data.</text>
</comment>
<protein>
    <submittedName>
        <fullName evidence="4">DNA (Cytosine-5)-methyltransferase 3B</fullName>
    </submittedName>
</protein>
<dbReference type="EMBL" id="CAMXCT030000791">
    <property type="protein sequence ID" value="CAL4770639.1"/>
    <property type="molecule type" value="Genomic_DNA"/>
</dbReference>
<reference evidence="2" key="1">
    <citation type="submission" date="2022-10" db="EMBL/GenBank/DDBJ databases">
        <authorList>
            <person name="Chen Y."/>
            <person name="Dougan E. K."/>
            <person name="Chan C."/>
            <person name="Rhodes N."/>
            <person name="Thang M."/>
        </authorList>
    </citation>
    <scope>NUCLEOTIDE SEQUENCE</scope>
</reference>
<evidence type="ECO:0000256" key="1">
    <source>
        <dbReference type="SAM" id="MobiDB-lite"/>
    </source>
</evidence>